<dbReference type="STRING" id="8469.M7AW94"/>
<feature type="region of interest" description="Disordered" evidence="20">
    <location>
        <begin position="1085"/>
        <end position="1122"/>
    </location>
</feature>
<dbReference type="PROSITE" id="PS00333">
    <property type="entry name" value="DNA_LIGASE_A2"/>
    <property type="match status" value="1"/>
</dbReference>
<dbReference type="Pfam" id="PF04675">
    <property type="entry name" value="DNA_ligase_A_N"/>
    <property type="match status" value="1"/>
</dbReference>
<gene>
    <name evidence="22" type="ORF">UY3_18893</name>
</gene>
<comment type="subcellular location">
    <subcellularLocation>
        <location evidence="1">Nucleus</location>
    </subcellularLocation>
</comment>
<evidence type="ECO:0000256" key="15">
    <source>
        <dbReference type="ARBA" id="ARBA00041131"/>
    </source>
</evidence>
<dbReference type="EC" id="6.5.1.1" evidence="3"/>
<evidence type="ECO:0000256" key="19">
    <source>
        <dbReference type="RuleBase" id="RU004196"/>
    </source>
</evidence>
<dbReference type="InterPro" id="IPR049217">
    <property type="entry name" value="DUF5575_N"/>
</dbReference>
<keyword evidence="5" id="KW-0132">Cell division</keyword>
<accession>M7AW94</accession>
<evidence type="ECO:0000256" key="10">
    <source>
        <dbReference type="ARBA" id="ARBA00023172"/>
    </source>
</evidence>
<evidence type="ECO:0000256" key="4">
    <source>
        <dbReference type="ARBA" id="ARBA00022598"/>
    </source>
</evidence>
<evidence type="ECO:0000256" key="2">
    <source>
        <dbReference type="ARBA" id="ARBA00007572"/>
    </source>
</evidence>
<evidence type="ECO:0000256" key="5">
    <source>
        <dbReference type="ARBA" id="ARBA00022618"/>
    </source>
</evidence>
<dbReference type="Gene3D" id="1.10.3260.10">
    <property type="entry name" value="DNA ligase, ATP-dependent, N-terminal domain"/>
    <property type="match status" value="1"/>
</dbReference>
<keyword evidence="12" id="KW-0539">Nucleus</keyword>
<dbReference type="PANTHER" id="PTHR45674:SF4">
    <property type="entry name" value="DNA LIGASE 1"/>
    <property type="match status" value="1"/>
</dbReference>
<dbReference type="CDD" id="cd07969">
    <property type="entry name" value="OBF_DNA_ligase_I"/>
    <property type="match status" value="1"/>
</dbReference>
<evidence type="ECO:0000313" key="23">
    <source>
        <dbReference type="Proteomes" id="UP000031443"/>
    </source>
</evidence>
<feature type="region of interest" description="Disordered" evidence="20">
    <location>
        <begin position="427"/>
        <end position="462"/>
    </location>
</feature>
<evidence type="ECO:0000256" key="11">
    <source>
        <dbReference type="ARBA" id="ARBA00023204"/>
    </source>
</evidence>
<dbReference type="InterPro" id="IPR012310">
    <property type="entry name" value="DNA_ligase_ATP-dep_cent"/>
</dbReference>
<dbReference type="CDD" id="cd07900">
    <property type="entry name" value="Adenylation_DNA_ligase_I_Euk"/>
    <property type="match status" value="1"/>
</dbReference>
<evidence type="ECO:0000256" key="14">
    <source>
        <dbReference type="ARBA" id="ARBA00034003"/>
    </source>
</evidence>
<keyword evidence="10" id="KW-0233">DNA recombination</keyword>
<evidence type="ECO:0000256" key="20">
    <source>
        <dbReference type="SAM" id="MobiDB-lite"/>
    </source>
</evidence>
<evidence type="ECO:0000259" key="21">
    <source>
        <dbReference type="PROSITE" id="PS50160"/>
    </source>
</evidence>
<comment type="catalytic activity">
    <reaction evidence="14">
        <text>ATP + (deoxyribonucleotide)n-3'-hydroxyl + 5'-phospho-(deoxyribonucleotide)m = (deoxyribonucleotide)n+m + AMP + diphosphate.</text>
        <dbReference type="EC" id="6.5.1.1"/>
    </reaction>
</comment>
<dbReference type="InterPro" id="IPR000977">
    <property type="entry name" value="DNA_ligase_ATP-dep"/>
</dbReference>
<dbReference type="Pfam" id="PF20783">
    <property type="entry name" value="DUF5575_N"/>
    <property type="match status" value="1"/>
</dbReference>
<evidence type="ECO:0000256" key="12">
    <source>
        <dbReference type="ARBA" id="ARBA00023242"/>
    </source>
</evidence>
<dbReference type="Pfam" id="PF01068">
    <property type="entry name" value="DNA_ligase_A_M"/>
    <property type="match status" value="1"/>
</dbReference>
<protein>
    <recommendedName>
        <fullName evidence="15">DNA ligase 1</fullName>
        <ecNumber evidence="3">6.5.1.1</ecNumber>
    </recommendedName>
    <alternativeName>
        <fullName evidence="16">DNA ligase I</fullName>
    </alternativeName>
    <alternativeName>
        <fullName evidence="18">Polydeoxyribonucleotide synthase [ATP] 1</fullName>
    </alternativeName>
</protein>
<keyword evidence="8" id="KW-0227">DNA damage</keyword>
<feature type="compositionally biased region" description="Basic and acidic residues" evidence="20">
    <location>
        <begin position="387"/>
        <end position="405"/>
    </location>
</feature>
<evidence type="ECO:0000256" key="18">
    <source>
        <dbReference type="ARBA" id="ARBA00077953"/>
    </source>
</evidence>
<dbReference type="Gene3D" id="3.30.470.30">
    <property type="entry name" value="DNA ligase/mRNA capping enzyme"/>
    <property type="match status" value="1"/>
</dbReference>
<dbReference type="AlphaFoldDB" id="M7AW94"/>
<dbReference type="GO" id="GO:0005739">
    <property type="term" value="C:mitochondrion"/>
    <property type="evidence" value="ECO:0007669"/>
    <property type="project" value="TreeGrafter"/>
</dbReference>
<dbReference type="InterPro" id="IPR048315">
    <property type="entry name" value="ZSWIM9_RNaseH-like"/>
</dbReference>
<dbReference type="FunFam" id="2.40.50.140:FF:000062">
    <property type="entry name" value="DNA ligase"/>
    <property type="match status" value="1"/>
</dbReference>
<evidence type="ECO:0000256" key="8">
    <source>
        <dbReference type="ARBA" id="ARBA00022763"/>
    </source>
</evidence>
<dbReference type="GO" id="GO:0003677">
    <property type="term" value="F:DNA binding"/>
    <property type="evidence" value="ECO:0007669"/>
    <property type="project" value="InterPro"/>
</dbReference>
<dbReference type="GO" id="GO:0005524">
    <property type="term" value="F:ATP binding"/>
    <property type="evidence" value="ECO:0007669"/>
    <property type="project" value="UniProtKB-KW"/>
</dbReference>
<dbReference type="Proteomes" id="UP000031443">
    <property type="component" value="Unassembled WGS sequence"/>
</dbReference>
<dbReference type="GO" id="GO:0003910">
    <property type="term" value="F:DNA ligase (ATP) activity"/>
    <property type="evidence" value="ECO:0007669"/>
    <property type="project" value="UniProtKB-EC"/>
</dbReference>
<dbReference type="SUPFAM" id="SSF50249">
    <property type="entry name" value="Nucleic acid-binding proteins"/>
    <property type="match status" value="1"/>
</dbReference>
<dbReference type="GO" id="GO:0071897">
    <property type="term" value="P:DNA biosynthetic process"/>
    <property type="evidence" value="ECO:0007669"/>
    <property type="project" value="InterPro"/>
</dbReference>
<feature type="compositionally biased region" description="Polar residues" evidence="20">
    <location>
        <begin position="441"/>
        <end position="456"/>
    </location>
</feature>
<dbReference type="GO" id="GO:0006310">
    <property type="term" value="P:DNA recombination"/>
    <property type="evidence" value="ECO:0007669"/>
    <property type="project" value="UniProtKB-KW"/>
</dbReference>
<comment type="function">
    <text evidence="17">DNA ligase that seals nicks in double-stranded during DNA repair. Also involved in DNA replication and DNA recombination.</text>
</comment>
<proteinExistence type="inferred from homology"/>
<dbReference type="GO" id="GO:0051301">
    <property type="term" value="P:cell division"/>
    <property type="evidence" value="ECO:0007669"/>
    <property type="project" value="UniProtKB-KW"/>
</dbReference>
<dbReference type="FunFam" id="1.10.3260.10:FF:000001">
    <property type="entry name" value="DNA ligase"/>
    <property type="match status" value="1"/>
</dbReference>
<sequence>MEEDELQEKEFFSWEEFSAFFDAWCERRKVLFFVKNSVPLSKCKWATAPPRPDVVEALKYSSVRLVCKDFRGSSKPDQGGQQKGCCASIVLKMSPKKDRLIVTECQLAHNHALCPIEFAYYFKKGYLMANSCLPVRTTNKISKQFVGGPDVRRLLSYCKSRDHGVLDVLTVLDGLFASDPSAKVKLVFMEDKVPEQLTCQKGFASAWPAVTAPPTPPMMQRPITSFFQPMKAVKEEEKIRLPAEGDSASQLSEAAVIQRNGVSLSVDSPVKSAAKRPLRRVLESDSDEEEAVLTAQAEVDPIQEKSLEKASSKEIPKRKIELPTSRENNRDEEPSAKRCREEQGPGDEVGRGAKEEAAMDMQEVKGQHSEIELAEVNGTLEEGAVNKGEEDCTKGGAQEKPEPPKPSRAISSFFAPKKVTVARAGKADEHAAVEIPPAPTGSATASSNGSDGTAGSFSKPVVPLDPMEYNPSKSSYHPIQDACWGHGQRVPYLAVARTFERIEEVSARLKNIETLSNLFRSVIALSPSDILPCIYLCLNRLGPAYKGLELGIGETILMKAVAQATGRQLDQIKAEAQEKGDLGLVAESSRSNQRTMFTPPKLSAAGVFSKLQEIARMTGSASMNKKIDIIKGLFVACRHSEARYITRSLGGKLRIGLAEQSALSAIAHAVSLTPPAQGESMGQGFPPEVLDAGQGKSAEARKTWLEEQTQILKQTFCELPSYDIIVPILLEHGVESLPQHCKITPGTGAMIVCSAHLDWGGTGSESVCALGQHTVGMLGIHILENGDVHIYSRNQEDNTSKYPDIISRIPKVKKGSVRSCILDAEAVAWDPEKRQIQPFQVLTTRKRKDVEAAEIKVQVCLYAFDILYLNGESLVKKPFSRRRQLLHESFVETEGEFLFATSMDTSSLDEISEFLDQSIKDSCEGLMVKSLEVDATYEIAKRSHKWLKLKKDYLEGVGDTLDLVVIGAYLGKGKRVGMYGGFLLACYDEESEEYQSICKIGTGFTEEILEKHYSFLKDHVLEKPRPYYRWDSSTEPNHWLAAVQVWEVKCADLSISPVHKAAIGLVDEEKGISLRFPRFLRVRDDKKPEEATTSSQVAELYKQQQQIQNQQPVEKAEEEDFY</sequence>
<organism evidence="22 23">
    <name type="scientific">Chelonia mydas</name>
    <name type="common">Green sea-turtle</name>
    <name type="synonym">Chelonia agassizi</name>
    <dbReference type="NCBI Taxonomy" id="8469"/>
    <lineage>
        <taxon>Eukaryota</taxon>
        <taxon>Metazoa</taxon>
        <taxon>Chordata</taxon>
        <taxon>Craniata</taxon>
        <taxon>Vertebrata</taxon>
        <taxon>Euteleostomi</taxon>
        <taxon>Archelosauria</taxon>
        <taxon>Testudinata</taxon>
        <taxon>Testudines</taxon>
        <taxon>Cryptodira</taxon>
        <taxon>Durocryptodira</taxon>
        <taxon>Americhelydia</taxon>
        <taxon>Chelonioidea</taxon>
        <taxon>Cheloniidae</taxon>
        <taxon>Chelonia</taxon>
    </lineage>
</organism>
<dbReference type="Pfam" id="PF17738">
    <property type="entry name" value="DUF5575"/>
    <property type="match status" value="1"/>
</dbReference>
<evidence type="ECO:0000256" key="3">
    <source>
        <dbReference type="ARBA" id="ARBA00012727"/>
    </source>
</evidence>
<dbReference type="PROSITE" id="PS50160">
    <property type="entry name" value="DNA_LIGASE_A3"/>
    <property type="match status" value="1"/>
</dbReference>
<dbReference type="PANTHER" id="PTHR45674">
    <property type="entry name" value="DNA LIGASE 1/3 FAMILY MEMBER"/>
    <property type="match status" value="1"/>
</dbReference>
<dbReference type="SUPFAM" id="SSF56091">
    <property type="entry name" value="DNA ligase/mRNA capping enzyme, catalytic domain"/>
    <property type="match status" value="1"/>
</dbReference>
<comment type="similarity">
    <text evidence="2 19">Belongs to the ATP-dependent DNA ligase family.</text>
</comment>
<dbReference type="InterPro" id="IPR012340">
    <property type="entry name" value="NA-bd_OB-fold"/>
</dbReference>
<dbReference type="eggNOG" id="KOG0967">
    <property type="taxonomic scope" value="Eukaryota"/>
</dbReference>
<dbReference type="EMBL" id="KB603101">
    <property type="protein sequence ID" value="EMP24048.1"/>
    <property type="molecule type" value="Genomic_DNA"/>
</dbReference>
<dbReference type="InterPro" id="IPR012309">
    <property type="entry name" value="DNA_ligase_ATP-dep_C"/>
</dbReference>
<dbReference type="Pfam" id="PF04679">
    <property type="entry name" value="DNA_ligase_A_C"/>
    <property type="match status" value="1"/>
</dbReference>
<dbReference type="GO" id="GO:0006281">
    <property type="term" value="P:DNA repair"/>
    <property type="evidence" value="ECO:0007669"/>
    <property type="project" value="UniProtKB-KW"/>
</dbReference>
<keyword evidence="13" id="KW-0131">Cell cycle</keyword>
<keyword evidence="4 22" id="KW-0436">Ligase</keyword>
<evidence type="ECO:0000256" key="16">
    <source>
        <dbReference type="ARBA" id="ARBA00041666"/>
    </source>
</evidence>
<keyword evidence="9" id="KW-0067">ATP-binding</keyword>
<keyword evidence="23" id="KW-1185">Reference proteome</keyword>
<feature type="compositionally biased region" description="Basic and acidic residues" evidence="20">
    <location>
        <begin position="327"/>
        <end position="367"/>
    </location>
</feature>
<dbReference type="NCBIfam" id="TIGR00574">
    <property type="entry name" value="dnl1"/>
    <property type="match status" value="1"/>
</dbReference>
<feature type="region of interest" description="Disordered" evidence="20">
    <location>
        <begin position="387"/>
        <end position="410"/>
    </location>
</feature>
<dbReference type="Gene3D" id="2.40.50.140">
    <property type="entry name" value="Nucleic acid-binding proteins"/>
    <property type="match status" value="1"/>
</dbReference>
<dbReference type="FunFam" id="3.30.470.30:FF:000002">
    <property type="entry name" value="DNA ligase"/>
    <property type="match status" value="1"/>
</dbReference>
<feature type="domain" description="ATP-dependent DNA ligase family profile" evidence="21">
    <location>
        <begin position="852"/>
        <end position="988"/>
    </location>
</feature>
<reference evidence="23" key="1">
    <citation type="journal article" date="2013" name="Nat. Genet.">
        <title>The draft genomes of soft-shell turtle and green sea turtle yield insights into the development and evolution of the turtle-specific body plan.</title>
        <authorList>
            <person name="Wang Z."/>
            <person name="Pascual-Anaya J."/>
            <person name="Zadissa A."/>
            <person name="Li W."/>
            <person name="Niimura Y."/>
            <person name="Huang Z."/>
            <person name="Li C."/>
            <person name="White S."/>
            <person name="Xiong Z."/>
            <person name="Fang D."/>
            <person name="Wang B."/>
            <person name="Ming Y."/>
            <person name="Chen Y."/>
            <person name="Zheng Y."/>
            <person name="Kuraku S."/>
            <person name="Pignatelli M."/>
            <person name="Herrero J."/>
            <person name="Beal K."/>
            <person name="Nozawa M."/>
            <person name="Li Q."/>
            <person name="Wang J."/>
            <person name="Zhang H."/>
            <person name="Yu L."/>
            <person name="Shigenobu S."/>
            <person name="Wang J."/>
            <person name="Liu J."/>
            <person name="Flicek P."/>
            <person name="Searle S."/>
            <person name="Wang J."/>
            <person name="Kuratani S."/>
            <person name="Yin Y."/>
            <person name="Aken B."/>
            <person name="Zhang G."/>
            <person name="Irie N."/>
        </authorList>
    </citation>
    <scope>NUCLEOTIDE SEQUENCE [LARGE SCALE GENOMIC DNA]</scope>
</reference>
<dbReference type="InterPro" id="IPR036599">
    <property type="entry name" value="DNA_ligase_N_sf"/>
</dbReference>
<name>M7AW94_CHEMY</name>
<evidence type="ECO:0000256" key="6">
    <source>
        <dbReference type="ARBA" id="ARBA00022705"/>
    </source>
</evidence>
<evidence type="ECO:0000256" key="7">
    <source>
        <dbReference type="ARBA" id="ARBA00022741"/>
    </source>
</evidence>
<dbReference type="InterPro" id="IPR012308">
    <property type="entry name" value="DNA_ligase_ATP-dep_N"/>
</dbReference>
<dbReference type="InterPro" id="IPR016059">
    <property type="entry name" value="DNA_ligase_ATP-dep_CS"/>
</dbReference>
<dbReference type="GO" id="GO:0005634">
    <property type="term" value="C:nucleus"/>
    <property type="evidence" value="ECO:0007669"/>
    <property type="project" value="UniProtKB-SubCell"/>
</dbReference>
<evidence type="ECO:0000256" key="13">
    <source>
        <dbReference type="ARBA" id="ARBA00023306"/>
    </source>
</evidence>
<feature type="region of interest" description="Disordered" evidence="20">
    <location>
        <begin position="268"/>
        <end position="367"/>
    </location>
</feature>
<keyword evidence="7" id="KW-0547">Nucleotide-binding</keyword>
<dbReference type="Gene3D" id="3.30.1490.70">
    <property type="match status" value="1"/>
</dbReference>
<evidence type="ECO:0000256" key="1">
    <source>
        <dbReference type="ARBA" id="ARBA00004123"/>
    </source>
</evidence>
<keyword evidence="11" id="KW-0234">DNA repair</keyword>
<dbReference type="GO" id="GO:1903461">
    <property type="term" value="P:Okazaki fragment processing involved in mitotic DNA replication"/>
    <property type="evidence" value="ECO:0007669"/>
    <property type="project" value="TreeGrafter"/>
</dbReference>
<dbReference type="SUPFAM" id="SSF117018">
    <property type="entry name" value="ATP-dependent DNA ligase DNA-binding domain"/>
    <property type="match status" value="1"/>
</dbReference>
<evidence type="ECO:0000313" key="22">
    <source>
        <dbReference type="EMBL" id="EMP24048.1"/>
    </source>
</evidence>
<feature type="compositionally biased region" description="Basic and acidic residues" evidence="20">
    <location>
        <begin position="302"/>
        <end position="321"/>
    </location>
</feature>
<evidence type="ECO:0000256" key="9">
    <source>
        <dbReference type="ARBA" id="ARBA00022840"/>
    </source>
</evidence>
<dbReference type="InterPro" id="IPR050191">
    <property type="entry name" value="ATP-dep_DNA_ligase"/>
</dbReference>
<evidence type="ECO:0000256" key="17">
    <source>
        <dbReference type="ARBA" id="ARBA00058910"/>
    </source>
</evidence>
<keyword evidence="6" id="KW-0235">DNA replication</keyword>